<name>A0A6M3L4Y3_9ZZZZ</name>
<gene>
    <name evidence="1" type="ORF">MM415B02738_0002</name>
</gene>
<accession>A0A6M3L4Y3</accession>
<dbReference type="AlphaFoldDB" id="A0A6M3L4Y3"/>
<dbReference type="EMBL" id="MT142788">
    <property type="protein sequence ID" value="QJA88554.1"/>
    <property type="molecule type" value="Genomic_DNA"/>
</dbReference>
<proteinExistence type="predicted"/>
<organism evidence="1">
    <name type="scientific">viral metagenome</name>
    <dbReference type="NCBI Taxonomy" id="1070528"/>
    <lineage>
        <taxon>unclassified sequences</taxon>
        <taxon>metagenomes</taxon>
        <taxon>organismal metagenomes</taxon>
    </lineage>
</organism>
<protein>
    <submittedName>
        <fullName evidence="1">Uncharacterized protein</fullName>
    </submittedName>
</protein>
<evidence type="ECO:0000313" key="1">
    <source>
        <dbReference type="EMBL" id="QJA88554.1"/>
    </source>
</evidence>
<reference evidence="1" key="1">
    <citation type="submission" date="2020-03" db="EMBL/GenBank/DDBJ databases">
        <title>The deep terrestrial virosphere.</title>
        <authorList>
            <person name="Holmfeldt K."/>
            <person name="Nilsson E."/>
            <person name="Simone D."/>
            <person name="Lopez-Fernandez M."/>
            <person name="Wu X."/>
            <person name="de Brujin I."/>
            <person name="Lundin D."/>
            <person name="Andersson A."/>
            <person name="Bertilsson S."/>
            <person name="Dopson M."/>
        </authorList>
    </citation>
    <scope>NUCLEOTIDE SEQUENCE</scope>
    <source>
        <strain evidence="1">MM415B02738</strain>
    </source>
</reference>
<sequence length="193" mass="23256">MSIHNEKQNHPELIVRDIENMLIRDELKYDDSRQIRDVLWNRGVYKWFYVRRLLIQLKERWLDKIHALMEEKKAAKEAGDFKRYHQLTGRIETLSDVRQQLRAICHLPRDVSFPVNLGRIRLPEDFPDRPSRRFFQKDMETITLSGGPFHGEKLDSLKGTSIWYCADERGQTHVYFRESKRRRFVWVGIKQTD</sequence>